<evidence type="ECO:0000313" key="1">
    <source>
        <dbReference type="EMBL" id="CAG5871628.1"/>
    </source>
</evidence>
<dbReference type="OrthoDB" id="2384350at2759"/>
<proteinExistence type="predicted"/>
<comment type="caution">
    <text evidence="1">The sequence shown here is derived from an EMBL/GenBank/DDBJ whole genome shotgun (WGS) entry which is preliminary data.</text>
</comment>
<evidence type="ECO:0000313" key="2">
    <source>
        <dbReference type="Proteomes" id="UP000677803"/>
    </source>
</evidence>
<gene>
    <name evidence="1" type="ORF">MMEN_LOCUS4942</name>
</gene>
<sequence length="130" mass="14731">MSNPHIVWLMRKFIGSSDLDRQTFSLYDVFVLALREDRYSIAGQAISVSLLHGDPPPLDELCAPHLVGDSSMIKSFLEDIAGADLYEKVSEYTSFEEQMSAMESLQDYLANVRPLKCIEDRDLLVQDILM</sequence>
<dbReference type="AlphaFoldDB" id="A0A8S4ANM7"/>
<reference evidence="1" key="1">
    <citation type="submission" date="2021-05" db="EMBL/GenBank/DDBJ databases">
        <authorList>
            <person name="Tigano A."/>
        </authorList>
    </citation>
    <scope>NUCLEOTIDE SEQUENCE</scope>
</reference>
<organism evidence="1 2">
    <name type="scientific">Menidia menidia</name>
    <name type="common">Atlantic silverside</name>
    <dbReference type="NCBI Taxonomy" id="238744"/>
    <lineage>
        <taxon>Eukaryota</taxon>
        <taxon>Metazoa</taxon>
        <taxon>Chordata</taxon>
        <taxon>Craniata</taxon>
        <taxon>Vertebrata</taxon>
        <taxon>Euteleostomi</taxon>
        <taxon>Actinopterygii</taxon>
        <taxon>Neopterygii</taxon>
        <taxon>Teleostei</taxon>
        <taxon>Neoteleostei</taxon>
        <taxon>Acanthomorphata</taxon>
        <taxon>Ovalentaria</taxon>
        <taxon>Atherinomorphae</taxon>
        <taxon>Atheriniformes</taxon>
        <taxon>Atherinopsidae</taxon>
        <taxon>Menidiinae</taxon>
        <taxon>Menidia</taxon>
    </lineage>
</organism>
<name>A0A8S4ANM7_9TELE</name>
<dbReference type="EMBL" id="CAJRST010004446">
    <property type="protein sequence ID" value="CAG5871628.1"/>
    <property type="molecule type" value="Genomic_DNA"/>
</dbReference>
<protein>
    <submittedName>
        <fullName evidence="1">(Atlantic silverside) hypothetical protein</fullName>
    </submittedName>
</protein>
<accession>A0A8S4ANM7</accession>
<dbReference type="Proteomes" id="UP000677803">
    <property type="component" value="Unassembled WGS sequence"/>
</dbReference>
<keyword evidence="2" id="KW-1185">Reference proteome</keyword>